<geneLocation type="plasmid" evidence="1 2">
    <name>unnamed1</name>
</geneLocation>
<dbReference type="KEGG" id="rox:BV494_21725"/>
<evidence type="ECO:0000313" key="2">
    <source>
        <dbReference type="Proteomes" id="UP000239197"/>
    </source>
</evidence>
<organism evidence="1 2">
    <name type="scientific">Rahnella sikkimica</name>
    <dbReference type="NCBI Taxonomy" id="1805933"/>
    <lineage>
        <taxon>Bacteria</taxon>
        <taxon>Pseudomonadati</taxon>
        <taxon>Pseudomonadota</taxon>
        <taxon>Gammaproteobacteria</taxon>
        <taxon>Enterobacterales</taxon>
        <taxon>Yersiniaceae</taxon>
        <taxon>Rahnella</taxon>
    </lineage>
</organism>
<dbReference type="EMBL" id="CP019063">
    <property type="protein sequence ID" value="AVF37555.1"/>
    <property type="molecule type" value="Genomic_DNA"/>
</dbReference>
<evidence type="ECO:0008006" key="3">
    <source>
        <dbReference type="Google" id="ProtNLM"/>
    </source>
</evidence>
<protein>
    <recommendedName>
        <fullName evidence="3">Transcriptional regulator TetR C-terminal Proteobacteria type domain-containing protein</fullName>
    </recommendedName>
</protein>
<dbReference type="RefSeq" id="WP_104924899.1">
    <property type="nucleotide sequence ID" value="NZ_CP019063.1"/>
</dbReference>
<keyword evidence="2" id="KW-1185">Reference proteome</keyword>
<sequence>MPESNNAVFRDRLTVLARSLRMAPQVAENQVLDRMALSFRKLLNFFAEDEVLTQRVFLLPPEGTETQAMLIRLVAENITFSQQDKLFRDDIPAALLAQCFTGMLVQLAHQPAEPAQRHQDSLACAKLFCEGIWVRE</sequence>
<keyword evidence="1" id="KW-0614">Plasmid</keyword>
<dbReference type="AlphaFoldDB" id="A0A2L1UXA3"/>
<name>A0A2L1UXA3_9GAMM</name>
<dbReference type="Proteomes" id="UP000239197">
    <property type="component" value="Plasmid unnamed1"/>
</dbReference>
<proteinExistence type="predicted"/>
<gene>
    <name evidence="1" type="ORF">BV494_21725</name>
</gene>
<evidence type="ECO:0000313" key="1">
    <source>
        <dbReference type="EMBL" id="AVF37555.1"/>
    </source>
</evidence>
<dbReference type="OrthoDB" id="6504526at2"/>
<reference evidence="2" key="1">
    <citation type="submission" date="2017-01" db="EMBL/GenBank/DDBJ databases">
        <title>Genome sequence of Rouxiella sp. ERMR1:05.</title>
        <authorList>
            <person name="Kumar R."/>
            <person name="Singh D."/>
            <person name="Kumar S."/>
        </authorList>
    </citation>
    <scope>NUCLEOTIDE SEQUENCE [LARGE SCALE GENOMIC DNA]</scope>
    <source>
        <strain evidence="2">ERMR1:05</strain>
        <plasmid evidence="2">unnamed1</plasmid>
    </source>
</reference>
<accession>A0A2L1UXA3</accession>